<dbReference type="Pfam" id="PF08239">
    <property type="entry name" value="SH3_3"/>
    <property type="match status" value="1"/>
</dbReference>
<reference evidence="2 3" key="1">
    <citation type="submission" date="2016-10" db="EMBL/GenBank/DDBJ databases">
        <authorList>
            <person name="de Groot N.N."/>
        </authorList>
    </citation>
    <scope>NUCLEOTIDE SEQUENCE [LARGE SCALE GENOMIC DNA]</scope>
    <source>
        <strain evidence="2 3">DSM 25232</strain>
    </source>
</reference>
<dbReference type="EMBL" id="FOAB01000007">
    <property type="protein sequence ID" value="SEL99306.1"/>
    <property type="molecule type" value="Genomic_DNA"/>
</dbReference>
<name>A0A1H7UR73_AQUAM</name>
<evidence type="ECO:0000259" key="1">
    <source>
        <dbReference type="Pfam" id="PF08239"/>
    </source>
</evidence>
<sequence length="494" mass="57263">MINKLFLTFLLLSIEITFGQINKPDSSILNESGINYTPITKSSTINSTEGASFCKGIFEKHPKVLTDIGISILILKEECNCTVGDFDNNGYLDFAFWGIDKSEPIKHGVNHLDYENYVVLFFEKSNIINTKKIKTEPGLPLVYYPKRSQIGDNNEPISNKESLWVWGTTEDGYDDYSQGTVYIYNNYTKEFEKVKYPYENLNLSQTEKTTLTNDYLYSATVNSNTSLNVRSSPDLKGTKIGNIRYRKEVKVLKHTNIYFSLKLENRTAYGQWVYISYIDSYKKVKKGYVFDYFLEMNFDTKKLGINITDAIKKFKEHKDCLIENVSTDFLFSIQGLSYSKEDSNRVERIRIEIQGITDSNTTFQRIDYKPNNWIMYNEVDCDARSNFEEKNTSIEIGNLGHLIIWDYNIDGLQDFAIMSDQGMNAGSYYDFYMQQKDGSFKIEEYPFSLFPTNIDYENKTITEIHPLGCCKLSGATYKKEKNKWKLIKTINEDM</sequence>
<dbReference type="InterPro" id="IPR003646">
    <property type="entry name" value="SH3-like_bac-type"/>
</dbReference>
<accession>A0A1H7UR73</accession>
<proteinExistence type="predicted"/>
<dbReference type="OrthoDB" id="788866at2"/>
<dbReference type="NCBIfam" id="NF047539">
    <property type="entry name" value="XAC2610_fam"/>
    <property type="match status" value="1"/>
</dbReference>
<organism evidence="2 3">
    <name type="scientific">Aquimarina amphilecti</name>
    <dbReference type="NCBI Taxonomy" id="1038014"/>
    <lineage>
        <taxon>Bacteria</taxon>
        <taxon>Pseudomonadati</taxon>
        <taxon>Bacteroidota</taxon>
        <taxon>Flavobacteriia</taxon>
        <taxon>Flavobacteriales</taxon>
        <taxon>Flavobacteriaceae</taxon>
        <taxon>Aquimarina</taxon>
    </lineage>
</organism>
<evidence type="ECO:0000313" key="2">
    <source>
        <dbReference type="EMBL" id="SEL99306.1"/>
    </source>
</evidence>
<gene>
    <name evidence="2" type="ORF">SAMN04487910_3837</name>
</gene>
<feature type="domain" description="SH3b" evidence="1">
    <location>
        <begin position="226"/>
        <end position="294"/>
    </location>
</feature>
<dbReference type="Gene3D" id="2.30.30.40">
    <property type="entry name" value="SH3 Domains"/>
    <property type="match status" value="1"/>
</dbReference>
<dbReference type="InterPro" id="IPR058087">
    <property type="entry name" value="XAC2610_dom"/>
</dbReference>
<dbReference type="Proteomes" id="UP000198521">
    <property type="component" value="Unassembled WGS sequence"/>
</dbReference>
<protein>
    <submittedName>
        <fullName evidence="2">SH3 domain-containing protein</fullName>
    </submittedName>
</protein>
<dbReference type="AlphaFoldDB" id="A0A1H7UR73"/>
<dbReference type="RefSeq" id="WP_091411397.1">
    <property type="nucleotide sequence ID" value="NZ_FOAB01000007.1"/>
</dbReference>
<evidence type="ECO:0000313" key="3">
    <source>
        <dbReference type="Proteomes" id="UP000198521"/>
    </source>
</evidence>
<keyword evidence="3" id="KW-1185">Reference proteome</keyword>